<dbReference type="GO" id="GO:0005737">
    <property type="term" value="C:cytoplasm"/>
    <property type="evidence" value="ECO:0007669"/>
    <property type="project" value="TreeGrafter"/>
</dbReference>
<sequence length="462" mass="52481">MPYRDSLRHSTAFDGPGDGIIEMPDVELIGQAPDPYDTFKDSGLQSHPYRPVKPEHSRPHDSAGSTNSVAGDRYPDATSPESDTYRTTPSLYEYLQVNRPSAADHGAVREDQQPPQHHCEQCRVSYELPVGFSGNCKIIKKLRAGIYGATAKLEVTNLAELTPWNLRFRRGDIFVAKRICMAPDASGIELSFTREVLALKMLVGRPNILQLFGYLSWTNEDPWGHIFTEYCEMGDVASLCSEYRGNHEFVPEGFLYQFMLDMSRTLAYLHSGTSDPRINVPSNWMPIIHNDIKPDNVLMKPQRRGTPNIYPTFVLGDFGQTSKMNEPAAIGAILFMSPARTAFSGTVSCPADDIFSLGTSLYALANNDFPFRRTKPGNSLDFTWRQRPRSPYGRWLHKLSQRCTSRLARRRPSARELMRRVQNEIAQNGYGEAGSPQSRWRIDWIDEETVERWHDGQDRRPW</sequence>
<dbReference type="CDD" id="cd00180">
    <property type="entry name" value="PKc"/>
    <property type="match status" value="1"/>
</dbReference>
<dbReference type="SUPFAM" id="SSF56112">
    <property type="entry name" value="Protein kinase-like (PK-like)"/>
    <property type="match status" value="1"/>
</dbReference>
<feature type="region of interest" description="Disordered" evidence="1">
    <location>
        <begin position="1"/>
        <end position="87"/>
    </location>
</feature>
<dbReference type="InterPro" id="IPR053235">
    <property type="entry name" value="Ser_Thr_kinase"/>
</dbReference>
<reference evidence="3 4" key="1">
    <citation type="submission" date="2019-10" db="EMBL/GenBank/DDBJ databases">
        <authorList>
            <person name="Palmer J.M."/>
        </authorList>
    </citation>
    <scope>NUCLEOTIDE SEQUENCE [LARGE SCALE GENOMIC DNA]</scope>
    <source>
        <strain evidence="3 4">TWF696</strain>
    </source>
</reference>
<organism evidence="3 4">
    <name type="scientific">Orbilia brochopaga</name>
    <dbReference type="NCBI Taxonomy" id="3140254"/>
    <lineage>
        <taxon>Eukaryota</taxon>
        <taxon>Fungi</taxon>
        <taxon>Dikarya</taxon>
        <taxon>Ascomycota</taxon>
        <taxon>Pezizomycotina</taxon>
        <taxon>Orbiliomycetes</taxon>
        <taxon>Orbiliales</taxon>
        <taxon>Orbiliaceae</taxon>
        <taxon>Orbilia</taxon>
    </lineage>
</organism>
<keyword evidence="3" id="KW-0808">Transferase</keyword>
<dbReference type="InterPro" id="IPR008271">
    <property type="entry name" value="Ser/Thr_kinase_AS"/>
</dbReference>
<evidence type="ECO:0000259" key="2">
    <source>
        <dbReference type="PROSITE" id="PS50011"/>
    </source>
</evidence>
<dbReference type="PROSITE" id="PS50011">
    <property type="entry name" value="PROTEIN_KINASE_DOM"/>
    <property type="match status" value="1"/>
</dbReference>
<dbReference type="Proteomes" id="UP001375240">
    <property type="component" value="Unassembled WGS sequence"/>
</dbReference>
<dbReference type="PANTHER" id="PTHR24361">
    <property type="entry name" value="MITOGEN-ACTIVATED KINASE KINASE KINASE"/>
    <property type="match status" value="1"/>
</dbReference>
<keyword evidence="3" id="KW-0723">Serine/threonine-protein kinase</keyword>
<dbReference type="Pfam" id="PF00069">
    <property type="entry name" value="Pkinase"/>
    <property type="match status" value="1"/>
</dbReference>
<protein>
    <submittedName>
        <fullName evidence="3">G2-specific serine/threonine protein kinase</fullName>
    </submittedName>
</protein>
<dbReference type="Gene3D" id="1.10.510.10">
    <property type="entry name" value="Transferase(Phosphotransferase) domain 1"/>
    <property type="match status" value="1"/>
</dbReference>
<dbReference type="EMBL" id="JAVHNQ010000016">
    <property type="protein sequence ID" value="KAK6331182.1"/>
    <property type="molecule type" value="Genomic_DNA"/>
</dbReference>
<dbReference type="InterPro" id="IPR000719">
    <property type="entry name" value="Prot_kinase_dom"/>
</dbReference>
<dbReference type="SMART" id="SM00220">
    <property type="entry name" value="S_TKc"/>
    <property type="match status" value="1"/>
</dbReference>
<name>A0AAV9U042_9PEZI</name>
<dbReference type="GO" id="GO:0004674">
    <property type="term" value="F:protein serine/threonine kinase activity"/>
    <property type="evidence" value="ECO:0007669"/>
    <property type="project" value="UniProtKB-KW"/>
</dbReference>
<comment type="caution">
    <text evidence="3">The sequence shown here is derived from an EMBL/GenBank/DDBJ whole genome shotgun (WGS) entry which is preliminary data.</text>
</comment>
<gene>
    <name evidence="3" type="primary">KIN3_1</name>
    <name evidence="3" type="ORF">TWF696_003249</name>
</gene>
<dbReference type="AlphaFoldDB" id="A0AAV9U042"/>
<accession>A0AAV9U042</accession>
<dbReference type="GO" id="GO:0005524">
    <property type="term" value="F:ATP binding"/>
    <property type="evidence" value="ECO:0007669"/>
    <property type="project" value="InterPro"/>
</dbReference>
<evidence type="ECO:0000256" key="1">
    <source>
        <dbReference type="SAM" id="MobiDB-lite"/>
    </source>
</evidence>
<evidence type="ECO:0000313" key="3">
    <source>
        <dbReference type="EMBL" id="KAK6331182.1"/>
    </source>
</evidence>
<evidence type="ECO:0000313" key="4">
    <source>
        <dbReference type="Proteomes" id="UP001375240"/>
    </source>
</evidence>
<feature type="compositionally biased region" description="Basic and acidic residues" evidence="1">
    <location>
        <begin position="52"/>
        <end position="61"/>
    </location>
</feature>
<feature type="domain" description="Protein kinase" evidence="2">
    <location>
        <begin position="136"/>
        <end position="425"/>
    </location>
</feature>
<dbReference type="InterPro" id="IPR011009">
    <property type="entry name" value="Kinase-like_dom_sf"/>
</dbReference>
<proteinExistence type="predicted"/>
<dbReference type="PROSITE" id="PS00108">
    <property type="entry name" value="PROTEIN_KINASE_ST"/>
    <property type="match status" value="1"/>
</dbReference>
<keyword evidence="4" id="KW-1185">Reference proteome</keyword>
<keyword evidence="3" id="KW-0418">Kinase</keyword>